<name>A0A932A7B9_9BACT</name>
<dbReference type="InterPro" id="IPR029016">
    <property type="entry name" value="GAF-like_dom_sf"/>
</dbReference>
<comment type="caution">
    <text evidence="1">The sequence shown here is derived from an EMBL/GenBank/DDBJ whole genome shotgun (WGS) entry which is preliminary data.</text>
</comment>
<sequence>MAGPKEIQQIIENAVGEVFDSQLAKLRAKVIEKVLADLEPVLSGRPTGTPTDQLNSAVGSVYDVSSQAEILGALLDGASKFSGRAVLFVVRGGEAKGWRARGFDDDNAVKAVTLDTGKGLLGRAMQDRMPVAAAAAEFDSQFTQDFGNPGDGNALVLPLVVKDKIAAFIYADAGMDSHSKIDASALQLLVRDAGLWLELLTLRKSGGAVASTAAEHSPAEPMIAPPEKVTESSIAAVAAAAPIPEPPPTHPSVPVNIPPEDEEVHKKARRFAKLLVDEIKLYNQAKVNEGRQNRDVFDRLREDIEKSRATYDKRYGHTPAAAGDYFTAEVIRVLADNDRSLMGDAFPQ</sequence>
<proteinExistence type="predicted"/>
<organism evidence="1 2">
    <name type="scientific">Candidatus Korobacter versatilis</name>
    <dbReference type="NCBI Taxonomy" id="658062"/>
    <lineage>
        <taxon>Bacteria</taxon>
        <taxon>Pseudomonadati</taxon>
        <taxon>Acidobacteriota</taxon>
        <taxon>Terriglobia</taxon>
        <taxon>Terriglobales</taxon>
        <taxon>Candidatus Korobacteraceae</taxon>
        <taxon>Candidatus Korobacter</taxon>
    </lineage>
</organism>
<dbReference type="AlphaFoldDB" id="A0A932A7B9"/>
<reference evidence="1" key="1">
    <citation type="submission" date="2020-07" db="EMBL/GenBank/DDBJ databases">
        <title>Huge and variable diversity of episymbiotic CPR bacteria and DPANN archaea in groundwater ecosystems.</title>
        <authorList>
            <person name="He C.Y."/>
            <person name="Keren R."/>
            <person name="Whittaker M."/>
            <person name="Farag I.F."/>
            <person name="Doudna J."/>
            <person name="Cate J.H.D."/>
            <person name="Banfield J.F."/>
        </authorList>
    </citation>
    <scope>NUCLEOTIDE SEQUENCE</scope>
    <source>
        <strain evidence="1">NC_groundwater_580_Pr5_B-0.1um_64_19</strain>
    </source>
</reference>
<dbReference type="SUPFAM" id="SSF55781">
    <property type="entry name" value="GAF domain-like"/>
    <property type="match status" value="1"/>
</dbReference>
<evidence type="ECO:0000313" key="1">
    <source>
        <dbReference type="EMBL" id="MBI2677508.1"/>
    </source>
</evidence>
<accession>A0A932A7B9</accession>
<evidence type="ECO:0000313" key="2">
    <source>
        <dbReference type="Proteomes" id="UP000779809"/>
    </source>
</evidence>
<dbReference type="Proteomes" id="UP000779809">
    <property type="component" value="Unassembled WGS sequence"/>
</dbReference>
<protein>
    <submittedName>
        <fullName evidence="1">GAF domain-containing protein</fullName>
    </submittedName>
</protein>
<dbReference type="Gene3D" id="3.30.450.40">
    <property type="match status" value="1"/>
</dbReference>
<gene>
    <name evidence="1" type="ORF">HYX28_01860</name>
</gene>
<dbReference type="EMBL" id="JACPNR010000004">
    <property type="protein sequence ID" value="MBI2677508.1"/>
    <property type="molecule type" value="Genomic_DNA"/>
</dbReference>